<proteinExistence type="predicted"/>
<protein>
    <submittedName>
        <fullName evidence="1">Uncharacterized protein</fullName>
    </submittedName>
</protein>
<evidence type="ECO:0000313" key="1">
    <source>
        <dbReference type="EMBL" id="ABQ79111.1"/>
    </source>
</evidence>
<accession>A5W4Q1</accession>
<reference evidence="1" key="1">
    <citation type="submission" date="2007-05" db="EMBL/GenBank/DDBJ databases">
        <title>Complete sequence of Pseudomonas putida F1.</title>
        <authorList>
            <consortium name="US DOE Joint Genome Institute"/>
            <person name="Copeland A."/>
            <person name="Lucas S."/>
            <person name="Lapidus A."/>
            <person name="Barry K."/>
            <person name="Detter J.C."/>
            <person name="Glavina del Rio T."/>
            <person name="Hammon N."/>
            <person name="Israni S."/>
            <person name="Dalin E."/>
            <person name="Tice H."/>
            <person name="Pitluck S."/>
            <person name="Chain P."/>
            <person name="Malfatti S."/>
            <person name="Shin M."/>
            <person name="Vergez L."/>
            <person name="Schmutz J."/>
            <person name="Larimer F."/>
            <person name="Land M."/>
            <person name="Hauser L."/>
            <person name="Kyrpides N."/>
            <person name="Lykidis A."/>
            <person name="Parales R."/>
            <person name="Richardson P."/>
        </authorList>
    </citation>
    <scope>NUCLEOTIDE SEQUENCE [LARGE SCALE GENOMIC DNA]</scope>
    <source>
        <strain evidence="1">F1</strain>
    </source>
</reference>
<dbReference type="EMBL" id="CP000712">
    <property type="protein sequence ID" value="ABQ79111.1"/>
    <property type="molecule type" value="Genomic_DNA"/>
</dbReference>
<organism evidence="1">
    <name type="scientific">Pseudomonas putida (strain ATCC 700007 / DSM 6899 / JCM 31910 / BCRC 17059 / LMG 24140 / F1)</name>
    <dbReference type="NCBI Taxonomy" id="351746"/>
    <lineage>
        <taxon>Bacteria</taxon>
        <taxon>Pseudomonadati</taxon>
        <taxon>Pseudomonadota</taxon>
        <taxon>Gammaproteobacteria</taxon>
        <taxon>Pseudomonadales</taxon>
        <taxon>Pseudomonadaceae</taxon>
        <taxon>Pseudomonas</taxon>
    </lineage>
</organism>
<sequence>MGLVRGGARTAQG</sequence>
<gene>
    <name evidence="1" type="ordered locus">Pput_2983</name>
</gene>
<dbReference type="HOGENOM" id="CLU_3435912_0_0_6"/>
<dbReference type="KEGG" id="ppf:Pput_2983"/>
<name>A5W4Q1_PSEP1</name>